<dbReference type="EMBL" id="JBHSIU010000011">
    <property type="protein sequence ID" value="MFC4998264.1"/>
    <property type="molecule type" value="Genomic_DNA"/>
</dbReference>
<gene>
    <name evidence="5" type="ORF">ACFPIJ_10510</name>
</gene>
<keyword evidence="2" id="KW-0560">Oxidoreductase</keyword>
<dbReference type="InterPro" id="IPR036291">
    <property type="entry name" value="NAD(P)-bd_dom_sf"/>
</dbReference>
<dbReference type="PANTHER" id="PTHR45024">
    <property type="entry name" value="DEHYDROGENASES, SHORT CHAIN"/>
    <property type="match status" value="1"/>
</dbReference>
<sequence length="300" mass="30231">MSAVRLDGRVVIVTGAGNGIGRAHALSLAEHGASVVVNDLGGGVDGTGTGGAAAQVVEEIRAAGGTATASTDSVATSAGGAALVRTAVDAFGTVDAVIHNAGILRDRTLAKLTDDDVQAVLDVHLTGAFNVLRPAWPIMAAQGYGRIVLTSSSSGLLGNFGQSNYGAAKAGLAGLMQVLSLEGARRGILVNTIAPTAATRMTDGLLGELADRFDPRHVAAVGTFLASEQCTLNRHILTVGGGRVGRIFLGVTPGWYGGAEPASPDDILASLDEICALDGFIVPQSGADEVELIQNVLSGK</sequence>
<accession>A0ABV9VQ58</accession>
<keyword evidence="6" id="KW-1185">Reference proteome</keyword>
<dbReference type="PRINTS" id="PR00080">
    <property type="entry name" value="SDRFAMILY"/>
</dbReference>
<dbReference type="Proteomes" id="UP001595912">
    <property type="component" value="Unassembled WGS sequence"/>
</dbReference>
<dbReference type="Gene3D" id="3.40.50.720">
    <property type="entry name" value="NAD(P)-binding Rossmann-like Domain"/>
    <property type="match status" value="2"/>
</dbReference>
<dbReference type="Pfam" id="PF00106">
    <property type="entry name" value="adh_short"/>
    <property type="match status" value="1"/>
</dbReference>
<dbReference type="PROSITE" id="PS00061">
    <property type="entry name" value="ADH_SHORT"/>
    <property type="match status" value="1"/>
</dbReference>
<dbReference type="InterPro" id="IPR057326">
    <property type="entry name" value="KR_dom"/>
</dbReference>
<dbReference type="SMART" id="SM00822">
    <property type="entry name" value="PKS_KR"/>
    <property type="match status" value="1"/>
</dbReference>
<evidence type="ECO:0000313" key="6">
    <source>
        <dbReference type="Proteomes" id="UP001595912"/>
    </source>
</evidence>
<comment type="similarity">
    <text evidence="1 3">Belongs to the short-chain dehydrogenases/reductases (SDR) family.</text>
</comment>
<protein>
    <submittedName>
        <fullName evidence="5">SDR family NAD(P)-dependent oxidoreductase</fullName>
    </submittedName>
</protein>
<dbReference type="InterPro" id="IPR002347">
    <property type="entry name" value="SDR_fam"/>
</dbReference>
<dbReference type="SUPFAM" id="SSF51735">
    <property type="entry name" value="NAD(P)-binding Rossmann-fold domains"/>
    <property type="match status" value="1"/>
</dbReference>
<proteinExistence type="inferred from homology"/>
<name>A0ABV9VQ58_9ACTN</name>
<dbReference type="InterPro" id="IPR020904">
    <property type="entry name" value="Sc_DH/Rdtase_CS"/>
</dbReference>
<comment type="caution">
    <text evidence="5">The sequence shown here is derived from an EMBL/GenBank/DDBJ whole genome shotgun (WGS) entry which is preliminary data.</text>
</comment>
<evidence type="ECO:0000256" key="1">
    <source>
        <dbReference type="ARBA" id="ARBA00006484"/>
    </source>
</evidence>
<evidence type="ECO:0000313" key="5">
    <source>
        <dbReference type="EMBL" id="MFC4998264.1"/>
    </source>
</evidence>
<dbReference type="RefSeq" id="WP_380114519.1">
    <property type="nucleotide sequence ID" value="NZ_JBHSIU010000011.1"/>
</dbReference>
<evidence type="ECO:0000256" key="2">
    <source>
        <dbReference type="ARBA" id="ARBA00023002"/>
    </source>
</evidence>
<dbReference type="InterPro" id="IPR051687">
    <property type="entry name" value="Peroxisomal_Beta-Oxidation"/>
</dbReference>
<evidence type="ECO:0000256" key="3">
    <source>
        <dbReference type="RuleBase" id="RU000363"/>
    </source>
</evidence>
<reference evidence="6" key="1">
    <citation type="journal article" date="2019" name="Int. J. Syst. Evol. Microbiol.">
        <title>The Global Catalogue of Microorganisms (GCM) 10K type strain sequencing project: providing services to taxonomists for standard genome sequencing and annotation.</title>
        <authorList>
            <consortium name="The Broad Institute Genomics Platform"/>
            <consortium name="The Broad Institute Genome Sequencing Center for Infectious Disease"/>
            <person name="Wu L."/>
            <person name="Ma J."/>
        </authorList>
    </citation>
    <scope>NUCLEOTIDE SEQUENCE [LARGE SCALE GENOMIC DNA]</scope>
    <source>
        <strain evidence="6">CGMCC 4.7152</strain>
    </source>
</reference>
<dbReference type="PANTHER" id="PTHR45024:SF2">
    <property type="entry name" value="SCP2 DOMAIN-CONTAINING PROTEIN"/>
    <property type="match status" value="1"/>
</dbReference>
<dbReference type="PRINTS" id="PR00081">
    <property type="entry name" value="GDHRDH"/>
</dbReference>
<evidence type="ECO:0000259" key="4">
    <source>
        <dbReference type="SMART" id="SM00822"/>
    </source>
</evidence>
<feature type="domain" description="Ketoreductase" evidence="4">
    <location>
        <begin position="9"/>
        <end position="204"/>
    </location>
</feature>
<organism evidence="5 6">
    <name type="scientific">Dactylosporangium cerinum</name>
    <dbReference type="NCBI Taxonomy" id="1434730"/>
    <lineage>
        <taxon>Bacteria</taxon>
        <taxon>Bacillati</taxon>
        <taxon>Actinomycetota</taxon>
        <taxon>Actinomycetes</taxon>
        <taxon>Micromonosporales</taxon>
        <taxon>Micromonosporaceae</taxon>
        <taxon>Dactylosporangium</taxon>
    </lineage>
</organism>